<protein>
    <recommendedName>
        <fullName evidence="2">EF-hand domain-containing protein</fullName>
    </recommendedName>
</protein>
<keyword evidence="1" id="KW-0106">Calcium</keyword>
<keyword evidence="4" id="KW-1185">Reference proteome</keyword>
<feature type="domain" description="EF-hand" evidence="2">
    <location>
        <begin position="67"/>
        <end position="102"/>
    </location>
</feature>
<reference evidence="3" key="2">
    <citation type="journal article" date="2021" name="Genome Biol. Evol.">
        <title>Developing a high-quality reference genome for a parasitic bivalve with doubly uniparental inheritance (Bivalvia: Unionida).</title>
        <authorList>
            <person name="Smith C.H."/>
        </authorList>
    </citation>
    <scope>NUCLEOTIDE SEQUENCE</scope>
    <source>
        <strain evidence="3">CHS0354</strain>
        <tissue evidence="3">Mantle</tissue>
    </source>
</reference>
<dbReference type="EMBL" id="JAEAOA010000546">
    <property type="protein sequence ID" value="KAK3601019.1"/>
    <property type="molecule type" value="Genomic_DNA"/>
</dbReference>
<dbReference type="InterPro" id="IPR011992">
    <property type="entry name" value="EF-hand-dom_pair"/>
</dbReference>
<reference evidence="3" key="3">
    <citation type="submission" date="2023-05" db="EMBL/GenBank/DDBJ databases">
        <authorList>
            <person name="Smith C.H."/>
        </authorList>
    </citation>
    <scope>NUCLEOTIDE SEQUENCE</scope>
    <source>
        <strain evidence="3">CHS0354</strain>
        <tissue evidence="3">Mantle</tissue>
    </source>
</reference>
<dbReference type="GO" id="GO:0005509">
    <property type="term" value="F:calcium ion binding"/>
    <property type="evidence" value="ECO:0007669"/>
    <property type="project" value="InterPro"/>
</dbReference>
<evidence type="ECO:0000256" key="1">
    <source>
        <dbReference type="ARBA" id="ARBA00022837"/>
    </source>
</evidence>
<dbReference type="PROSITE" id="PS50222">
    <property type="entry name" value="EF_HAND_2"/>
    <property type="match status" value="1"/>
</dbReference>
<dbReference type="Gene3D" id="1.10.238.10">
    <property type="entry name" value="EF-hand"/>
    <property type="match status" value="1"/>
</dbReference>
<gene>
    <name evidence="3" type="ORF">CHS0354_008129</name>
</gene>
<evidence type="ECO:0000313" key="4">
    <source>
        <dbReference type="Proteomes" id="UP001195483"/>
    </source>
</evidence>
<dbReference type="AlphaFoldDB" id="A0AAE0W4Q5"/>
<dbReference type="SUPFAM" id="SSF47473">
    <property type="entry name" value="EF-hand"/>
    <property type="match status" value="1"/>
</dbReference>
<dbReference type="InterPro" id="IPR002048">
    <property type="entry name" value="EF_hand_dom"/>
</dbReference>
<organism evidence="3 4">
    <name type="scientific">Potamilus streckersoni</name>
    <dbReference type="NCBI Taxonomy" id="2493646"/>
    <lineage>
        <taxon>Eukaryota</taxon>
        <taxon>Metazoa</taxon>
        <taxon>Spiralia</taxon>
        <taxon>Lophotrochozoa</taxon>
        <taxon>Mollusca</taxon>
        <taxon>Bivalvia</taxon>
        <taxon>Autobranchia</taxon>
        <taxon>Heteroconchia</taxon>
        <taxon>Palaeoheterodonta</taxon>
        <taxon>Unionida</taxon>
        <taxon>Unionoidea</taxon>
        <taxon>Unionidae</taxon>
        <taxon>Ambleminae</taxon>
        <taxon>Lampsilini</taxon>
        <taxon>Potamilus</taxon>
    </lineage>
</organism>
<reference evidence="3" key="1">
    <citation type="journal article" date="2021" name="Genome Biol. Evol.">
        <title>A High-Quality Reference Genome for a Parasitic Bivalve with Doubly Uniparental Inheritance (Bivalvia: Unionida).</title>
        <authorList>
            <person name="Smith C.H."/>
        </authorList>
    </citation>
    <scope>NUCLEOTIDE SEQUENCE</scope>
    <source>
        <strain evidence="3">CHS0354</strain>
    </source>
</reference>
<evidence type="ECO:0000313" key="3">
    <source>
        <dbReference type="EMBL" id="KAK3601019.1"/>
    </source>
</evidence>
<comment type="caution">
    <text evidence="3">The sequence shown here is derived from an EMBL/GenBank/DDBJ whole genome shotgun (WGS) entry which is preliminary data.</text>
</comment>
<accession>A0AAE0W4Q5</accession>
<proteinExistence type="predicted"/>
<name>A0AAE0W4Q5_9BIVA</name>
<dbReference type="InterPro" id="IPR018247">
    <property type="entry name" value="EF_Hand_1_Ca_BS"/>
</dbReference>
<dbReference type="Pfam" id="PF13499">
    <property type="entry name" value="EF-hand_7"/>
    <property type="match status" value="1"/>
</dbReference>
<sequence length="163" mass="18669">MGLFKWMKNQRQQDNYITFGEFKQAWSGCDTDNDEYLSEDEVKAELNQLNLGPTRLAKTLFGSTDIKNKTSLQELFIDIDESSDGYINQTEFLDYYETGDAFDDFVTNGNKTAKENESIIIISKVQDSSVPEKSSNMIKEDLAFQILHKQKTKLNPSINARNN</sequence>
<dbReference type="PROSITE" id="PS00018">
    <property type="entry name" value="EF_HAND_1"/>
    <property type="match status" value="1"/>
</dbReference>
<dbReference type="SMART" id="SM00054">
    <property type="entry name" value="EFh"/>
    <property type="match status" value="2"/>
</dbReference>
<dbReference type="Proteomes" id="UP001195483">
    <property type="component" value="Unassembled WGS sequence"/>
</dbReference>
<evidence type="ECO:0000259" key="2">
    <source>
        <dbReference type="PROSITE" id="PS50222"/>
    </source>
</evidence>